<dbReference type="PANTHER" id="PTHR47506">
    <property type="entry name" value="TRANSCRIPTIONAL REGULATORY PROTEIN"/>
    <property type="match status" value="1"/>
</dbReference>
<dbReference type="RefSeq" id="WP_104715287.1">
    <property type="nucleotide sequence ID" value="NZ_PTRA01000005.1"/>
</dbReference>
<dbReference type="PANTHER" id="PTHR47506:SF10">
    <property type="entry name" value="TRANSCRIPTIONAL REGULATORY PROTEIN"/>
    <property type="match status" value="1"/>
</dbReference>
<sequence length="192" mass="21735">MARNVEFNEEEAIQKATDVFWEKGYHGASLRDLTDAMQINSSSLYNTIGDKHQLFVKCLKYYIQNKREFLQNQSERADSPLAAIINFIEAASETIIKDANGCLAVKTAFEVSPKDDRIQSILKADNDFTRNYLSSLVKQAINDGQMAATEDPDLLADFIVASYTGWYELHVLYANSKQIRNLAQLLIRQISS</sequence>
<evidence type="ECO:0000256" key="3">
    <source>
        <dbReference type="ARBA" id="ARBA00023163"/>
    </source>
</evidence>
<feature type="DNA-binding region" description="H-T-H motif" evidence="4">
    <location>
        <begin position="29"/>
        <end position="48"/>
    </location>
</feature>
<evidence type="ECO:0000256" key="2">
    <source>
        <dbReference type="ARBA" id="ARBA00023125"/>
    </source>
</evidence>
<dbReference type="Proteomes" id="UP000239590">
    <property type="component" value="Unassembled WGS sequence"/>
</dbReference>
<dbReference type="InterPro" id="IPR036271">
    <property type="entry name" value="Tet_transcr_reg_TetR-rel_C_sf"/>
</dbReference>
<dbReference type="InterPro" id="IPR009057">
    <property type="entry name" value="Homeodomain-like_sf"/>
</dbReference>
<dbReference type="AlphaFoldDB" id="A0A2S7IH63"/>
<dbReference type="SUPFAM" id="SSF46689">
    <property type="entry name" value="Homeodomain-like"/>
    <property type="match status" value="1"/>
</dbReference>
<keyword evidence="7" id="KW-1185">Reference proteome</keyword>
<dbReference type="InterPro" id="IPR011075">
    <property type="entry name" value="TetR_C"/>
</dbReference>
<evidence type="ECO:0000313" key="7">
    <source>
        <dbReference type="Proteomes" id="UP000239590"/>
    </source>
</evidence>
<keyword evidence="2 4" id="KW-0238">DNA-binding</keyword>
<dbReference type="Gene3D" id="1.10.10.60">
    <property type="entry name" value="Homeodomain-like"/>
    <property type="match status" value="1"/>
</dbReference>
<protein>
    <submittedName>
        <fullName evidence="6">TetR/AcrR family transcriptional regulator</fullName>
    </submittedName>
</protein>
<evidence type="ECO:0000259" key="5">
    <source>
        <dbReference type="PROSITE" id="PS50977"/>
    </source>
</evidence>
<keyword evidence="3" id="KW-0804">Transcription</keyword>
<gene>
    <name evidence="6" type="ORF">C5O19_20670</name>
</gene>
<keyword evidence="1" id="KW-0805">Transcription regulation</keyword>
<dbReference type="PROSITE" id="PS50977">
    <property type="entry name" value="HTH_TETR_2"/>
    <property type="match status" value="1"/>
</dbReference>
<dbReference type="EMBL" id="PTRA01000005">
    <property type="protein sequence ID" value="PQA54965.1"/>
    <property type="molecule type" value="Genomic_DNA"/>
</dbReference>
<comment type="caution">
    <text evidence="6">The sequence shown here is derived from an EMBL/GenBank/DDBJ whole genome shotgun (WGS) entry which is preliminary data.</text>
</comment>
<dbReference type="InterPro" id="IPR001647">
    <property type="entry name" value="HTH_TetR"/>
</dbReference>
<dbReference type="OrthoDB" id="9795242at2"/>
<feature type="domain" description="HTH tetR-type" evidence="5">
    <location>
        <begin position="6"/>
        <end position="66"/>
    </location>
</feature>
<evidence type="ECO:0000256" key="4">
    <source>
        <dbReference type="PROSITE-ProRule" id="PRU00335"/>
    </source>
</evidence>
<evidence type="ECO:0000256" key="1">
    <source>
        <dbReference type="ARBA" id="ARBA00023015"/>
    </source>
</evidence>
<dbReference type="Pfam" id="PF16925">
    <property type="entry name" value="TetR_C_13"/>
    <property type="match status" value="1"/>
</dbReference>
<proteinExistence type="predicted"/>
<evidence type="ECO:0000313" key="6">
    <source>
        <dbReference type="EMBL" id="PQA54965.1"/>
    </source>
</evidence>
<dbReference type="Pfam" id="PF00440">
    <property type="entry name" value="TetR_N"/>
    <property type="match status" value="1"/>
</dbReference>
<dbReference type="GO" id="GO:0003677">
    <property type="term" value="F:DNA binding"/>
    <property type="evidence" value="ECO:0007669"/>
    <property type="project" value="UniProtKB-UniRule"/>
</dbReference>
<accession>A0A2S7IH63</accession>
<name>A0A2S7IH63_9BACT</name>
<dbReference type="SUPFAM" id="SSF48498">
    <property type="entry name" value="Tetracyclin repressor-like, C-terminal domain"/>
    <property type="match status" value="1"/>
</dbReference>
<dbReference type="Gene3D" id="1.10.357.10">
    <property type="entry name" value="Tetracycline Repressor, domain 2"/>
    <property type="match status" value="1"/>
</dbReference>
<organism evidence="6 7">
    <name type="scientific">Siphonobacter curvatus</name>
    <dbReference type="NCBI Taxonomy" id="2094562"/>
    <lineage>
        <taxon>Bacteria</taxon>
        <taxon>Pseudomonadati</taxon>
        <taxon>Bacteroidota</taxon>
        <taxon>Cytophagia</taxon>
        <taxon>Cytophagales</taxon>
        <taxon>Cytophagaceae</taxon>
        <taxon>Siphonobacter</taxon>
    </lineage>
</organism>
<reference evidence="7" key="1">
    <citation type="submission" date="2018-02" db="EMBL/GenBank/DDBJ databases">
        <title>Genome sequencing of Solimonas sp. HR-BB.</title>
        <authorList>
            <person name="Lee Y."/>
            <person name="Jeon C.O."/>
        </authorList>
    </citation>
    <scope>NUCLEOTIDE SEQUENCE [LARGE SCALE GENOMIC DNA]</scope>
    <source>
        <strain evidence="7">HR-U</strain>
    </source>
</reference>